<name>A0A099T055_METMT</name>
<dbReference type="EMBL" id="JRHO01000013">
    <property type="protein sequence ID" value="KGK98535.1"/>
    <property type="molecule type" value="Genomic_DNA"/>
</dbReference>
<organism evidence="1 2">
    <name type="scientific">Methanococcoides methylutens</name>
    <dbReference type="NCBI Taxonomy" id="2226"/>
    <lineage>
        <taxon>Archaea</taxon>
        <taxon>Methanobacteriati</taxon>
        <taxon>Methanobacteriota</taxon>
        <taxon>Stenosarchaea group</taxon>
        <taxon>Methanomicrobia</taxon>
        <taxon>Methanosarcinales</taxon>
        <taxon>Methanosarcinaceae</taxon>
        <taxon>Methanococcoides</taxon>
    </lineage>
</organism>
<proteinExistence type="predicted"/>
<gene>
    <name evidence="1" type="ORF">LI82_06560</name>
</gene>
<evidence type="ECO:0000313" key="2">
    <source>
        <dbReference type="Proteomes" id="UP000029859"/>
    </source>
</evidence>
<dbReference type="Proteomes" id="UP000029859">
    <property type="component" value="Unassembled WGS sequence"/>
</dbReference>
<accession>A0A099T055</accession>
<evidence type="ECO:0000313" key="1">
    <source>
        <dbReference type="EMBL" id="KGK98535.1"/>
    </source>
</evidence>
<sequence length="147" mass="15786">MAHGNTDVKPGSDPNPINMKERGVLTIAVAGFDGVNGTDLSTIDLDTLQVQFNANGQKNVTNVTYRFDDVINASPLADLGTPTPVTTGDGYMDLVVKVKVQDLVSAGLATFVHQMNVGWQVNGSDPVEWEESTWDEIRVMNPGKGPK</sequence>
<comment type="caution">
    <text evidence="1">The sequence shown here is derived from an EMBL/GenBank/DDBJ whole genome shotgun (WGS) entry which is preliminary data.</text>
</comment>
<dbReference type="AlphaFoldDB" id="A0A099T055"/>
<keyword evidence="2" id="KW-1185">Reference proteome</keyword>
<protein>
    <submittedName>
        <fullName evidence="1">Uncharacterized protein</fullName>
    </submittedName>
</protein>
<reference evidence="1 2" key="1">
    <citation type="submission" date="2014-09" db="EMBL/GenBank/DDBJ databases">
        <title>Draft genome sequence of an obligately methylotrophic methanogen, Methanococcoides methylutens, isolated from marine sediment.</title>
        <authorList>
            <person name="Guan Y."/>
            <person name="Ngugi D.K."/>
            <person name="Blom J."/>
            <person name="Ali S."/>
            <person name="Ferry J.G."/>
            <person name="Stingl U."/>
        </authorList>
    </citation>
    <scope>NUCLEOTIDE SEQUENCE [LARGE SCALE GENOMIC DNA]</scope>
    <source>
        <strain evidence="1 2">DSM 2657</strain>
    </source>
</reference>